<dbReference type="InterPro" id="IPR004193">
    <property type="entry name" value="Glyco_hydro_13_N"/>
</dbReference>
<comment type="subunit">
    <text evidence="9">Monomer.</text>
</comment>
<dbReference type="Proteomes" id="UP000184295">
    <property type="component" value="Unassembled WGS sequence"/>
</dbReference>
<evidence type="ECO:0000256" key="6">
    <source>
        <dbReference type="ARBA" id="ARBA00022679"/>
    </source>
</evidence>
<evidence type="ECO:0000256" key="9">
    <source>
        <dbReference type="HAMAP-Rule" id="MF_00685"/>
    </source>
</evidence>
<dbReference type="InterPro" id="IPR013780">
    <property type="entry name" value="Glyco_hydro_b"/>
</dbReference>
<dbReference type="InterPro" id="IPR006407">
    <property type="entry name" value="GlgB"/>
</dbReference>
<dbReference type="CDD" id="cd11322">
    <property type="entry name" value="AmyAc_Glg_BE"/>
    <property type="match status" value="1"/>
</dbReference>
<dbReference type="Pfam" id="PF02922">
    <property type="entry name" value="CBM_48"/>
    <property type="match status" value="1"/>
</dbReference>
<keyword evidence="13" id="KW-1185">Reference proteome</keyword>
<dbReference type="Pfam" id="PF02806">
    <property type="entry name" value="Alpha-amylase_C"/>
    <property type="match status" value="1"/>
</dbReference>
<dbReference type="InterPro" id="IPR037439">
    <property type="entry name" value="Branching_enzy"/>
</dbReference>
<dbReference type="PANTHER" id="PTHR43651">
    <property type="entry name" value="1,4-ALPHA-GLUCAN-BRANCHING ENZYME"/>
    <property type="match status" value="1"/>
</dbReference>
<dbReference type="SUPFAM" id="SSF81296">
    <property type="entry name" value="E set domains"/>
    <property type="match status" value="1"/>
</dbReference>
<evidence type="ECO:0000256" key="4">
    <source>
        <dbReference type="ARBA" id="ARBA00022600"/>
    </source>
</evidence>
<comment type="similarity">
    <text evidence="3 9">Belongs to the glycosyl hydrolase 13 family. GlgB subfamily.</text>
</comment>
<dbReference type="PIRSF" id="PIRSF000463">
    <property type="entry name" value="GlgB"/>
    <property type="match status" value="1"/>
</dbReference>
<dbReference type="STRING" id="1121881.SAMN02745225_02166"/>
<dbReference type="GO" id="GO:0005978">
    <property type="term" value="P:glycogen biosynthetic process"/>
    <property type="evidence" value="ECO:0007669"/>
    <property type="project" value="UniProtKB-UniRule"/>
</dbReference>
<dbReference type="FunFam" id="2.60.40.1180:FF:000002">
    <property type="entry name" value="1,4-alpha-glucan branching enzyme GlgB"/>
    <property type="match status" value="1"/>
</dbReference>
<dbReference type="NCBIfam" id="NF008967">
    <property type="entry name" value="PRK12313.1"/>
    <property type="match status" value="1"/>
</dbReference>
<evidence type="ECO:0000256" key="3">
    <source>
        <dbReference type="ARBA" id="ARBA00009000"/>
    </source>
</evidence>
<dbReference type="RefSeq" id="WP_178138807.1">
    <property type="nucleotide sequence ID" value="NZ_FQUL01000047.1"/>
</dbReference>
<feature type="active site" description="Nucleophile" evidence="9 10">
    <location>
        <position position="307"/>
    </location>
</feature>
<feature type="active site" description="Proton donor" evidence="9 10">
    <location>
        <position position="358"/>
    </location>
</feature>
<evidence type="ECO:0000313" key="12">
    <source>
        <dbReference type="EMBL" id="SHE97906.1"/>
    </source>
</evidence>
<feature type="domain" description="Glycosyl hydrolase family 13 catalytic" evidence="11">
    <location>
        <begin position="152"/>
        <end position="501"/>
    </location>
</feature>
<dbReference type="SUPFAM" id="SSF51445">
    <property type="entry name" value="(Trans)glycosidases"/>
    <property type="match status" value="1"/>
</dbReference>
<dbReference type="SUPFAM" id="SSF51011">
    <property type="entry name" value="Glycosyl hydrolase domain"/>
    <property type="match status" value="1"/>
</dbReference>
<dbReference type="InterPro" id="IPR006048">
    <property type="entry name" value="A-amylase/branching_C"/>
</dbReference>
<evidence type="ECO:0000313" key="13">
    <source>
        <dbReference type="Proteomes" id="UP000184295"/>
    </source>
</evidence>
<keyword evidence="8 9" id="KW-0119">Carbohydrate metabolism</keyword>
<evidence type="ECO:0000256" key="2">
    <source>
        <dbReference type="ARBA" id="ARBA00004964"/>
    </source>
</evidence>
<keyword evidence="7 9" id="KW-0320">Glycogen biosynthesis</keyword>
<dbReference type="InterPro" id="IPR006047">
    <property type="entry name" value="GH13_cat_dom"/>
</dbReference>
<dbReference type="UniPathway" id="UPA00164"/>
<organism evidence="12 13">
    <name type="scientific">Ferrithrix thermotolerans DSM 19514</name>
    <dbReference type="NCBI Taxonomy" id="1121881"/>
    <lineage>
        <taxon>Bacteria</taxon>
        <taxon>Bacillati</taxon>
        <taxon>Actinomycetota</taxon>
        <taxon>Acidimicrobiia</taxon>
        <taxon>Acidimicrobiales</taxon>
        <taxon>Acidimicrobiaceae</taxon>
        <taxon>Ferrithrix</taxon>
    </lineage>
</organism>
<dbReference type="Gene3D" id="2.60.40.1180">
    <property type="entry name" value="Golgi alpha-mannosidase II"/>
    <property type="match status" value="1"/>
</dbReference>
<dbReference type="CDD" id="cd02855">
    <property type="entry name" value="E_set_GBE_prok_N"/>
    <property type="match status" value="1"/>
</dbReference>
<dbReference type="NCBIfam" id="TIGR01515">
    <property type="entry name" value="branching_enzym"/>
    <property type="match status" value="1"/>
</dbReference>
<dbReference type="AlphaFoldDB" id="A0A1M4XX26"/>
<dbReference type="GO" id="GO:0005829">
    <property type="term" value="C:cytosol"/>
    <property type="evidence" value="ECO:0007669"/>
    <property type="project" value="TreeGrafter"/>
</dbReference>
<keyword evidence="5 9" id="KW-0328">Glycosyltransferase</keyword>
<dbReference type="GO" id="GO:0003844">
    <property type="term" value="F:1,4-alpha-glucan branching enzyme activity"/>
    <property type="evidence" value="ECO:0007669"/>
    <property type="project" value="UniProtKB-UniRule"/>
</dbReference>
<dbReference type="Gene3D" id="2.60.40.10">
    <property type="entry name" value="Immunoglobulins"/>
    <property type="match status" value="1"/>
</dbReference>
<reference evidence="13" key="1">
    <citation type="submission" date="2016-11" db="EMBL/GenBank/DDBJ databases">
        <authorList>
            <person name="Varghese N."/>
            <person name="Submissions S."/>
        </authorList>
    </citation>
    <scope>NUCLEOTIDE SEQUENCE [LARGE SCALE GENOMIC DNA]</scope>
    <source>
        <strain evidence="13">DSM 19514</strain>
    </source>
</reference>
<evidence type="ECO:0000256" key="7">
    <source>
        <dbReference type="ARBA" id="ARBA00023056"/>
    </source>
</evidence>
<gene>
    <name evidence="9" type="primary">glgB</name>
    <name evidence="12" type="ORF">SAMN02745225_02166</name>
</gene>
<name>A0A1M4XX26_9ACTN</name>
<dbReference type="GO" id="GO:0043169">
    <property type="term" value="F:cation binding"/>
    <property type="evidence" value="ECO:0007669"/>
    <property type="project" value="InterPro"/>
</dbReference>
<evidence type="ECO:0000256" key="1">
    <source>
        <dbReference type="ARBA" id="ARBA00000826"/>
    </source>
</evidence>
<dbReference type="GO" id="GO:0004553">
    <property type="term" value="F:hydrolase activity, hydrolyzing O-glycosyl compounds"/>
    <property type="evidence" value="ECO:0007669"/>
    <property type="project" value="InterPro"/>
</dbReference>
<keyword evidence="4 9" id="KW-0321">Glycogen metabolism</keyword>
<dbReference type="InterPro" id="IPR017853">
    <property type="entry name" value="GH"/>
</dbReference>
<dbReference type="SMART" id="SM00642">
    <property type="entry name" value="Aamy"/>
    <property type="match status" value="1"/>
</dbReference>
<evidence type="ECO:0000256" key="8">
    <source>
        <dbReference type="ARBA" id="ARBA00023277"/>
    </source>
</evidence>
<keyword evidence="6 9" id="KW-0808">Transferase</keyword>
<dbReference type="EC" id="2.4.1.18" evidence="9"/>
<evidence type="ECO:0000259" key="11">
    <source>
        <dbReference type="SMART" id="SM00642"/>
    </source>
</evidence>
<dbReference type="HAMAP" id="MF_00685">
    <property type="entry name" value="GlgB"/>
    <property type="match status" value="1"/>
</dbReference>
<proteinExistence type="inferred from homology"/>
<comment type="function">
    <text evidence="9">Catalyzes the formation of the alpha-1,6-glucosidic linkages in glycogen by scission of a 1,4-alpha-linked oligosaccharide from growing alpha-1,4-glucan chains and the subsequent attachment of the oligosaccharide to the alpha-1,6 position.</text>
</comment>
<dbReference type="InterPro" id="IPR044143">
    <property type="entry name" value="GlgB_N_E_set_prok"/>
</dbReference>
<sequence length="626" mass="70753">MGEIHYATQYDLYLFGEGHHQMAWEFLGAHFGQYEGREAVHFGVWAPAARSVSVVGDFNGWKVDRDPMSEKGFSGVWETISYDCRPGDNYKFSIETQDGTRIEKADPYAFWTEAPPKTASKVLETLEFAWTDSEYLGARPSWIGDGPVSIYEVHLGSFMLGAYDKTYEQAADFLVRHVLELGFTHVELMPINEHPYGGSWGYQGTSYFAPSARWGTPLEFAYLVDTMHRAGVGVILDWVPGHFATDAHGLFRFDGTALYEHLDEIQGIHPDWGSAVFNFDRTEVRSFLLSSANFWIQKYHIDALRVDAVASMIYLDYSRTKWVPNIHGGRENLGAISLLQEVNEMVPNVSRGAATFAEESTAFPNVTKDIKLGGLGFGFKWNMGWMHDTLSYLSLDPIYRRYHHDLITFGLLYAFSENFVLPLSHDEVVHQKGSLYGKMFGDHWQRFAHLRALYAWMWAYPGKKLLFMGSEAGQEWEWNDESLPDIGSSELGIKLKLLVSDLNAIYRSSPQLFKGDHSPSGFSWVVVDDKDSNVFAFSRAIDEEEAEILCVANFSMADRENYLVPVRSEGWWLEILNSDSEYYGGSGKGNLGQVQTNKGEGDRAYLSLYLPSLTVILLSGNVKKSS</sequence>
<comment type="pathway">
    <text evidence="2 9">Glycan biosynthesis; glycogen biosynthesis.</text>
</comment>
<dbReference type="PANTHER" id="PTHR43651:SF3">
    <property type="entry name" value="1,4-ALPHA-GLUCAN-BRANCHING ENZYME"/>
    <property type="match status" value="1"/>
</dbReference>
<protein>
    <recommendedName>
        <fullName evidence="9">1,4-alpha-glucan branching enzyme GlgB</fullName>
        <ecNumber evidence="9">2.4.1.18</ecNumber>
    </recommendedName>
    <alternativeName>
        <fullName evidence="9">1,4-alpha-D-glucan:1,4-alpha-D-glucan 6-glucosyl-transferase</fullName>
    </alternativeName>
    <alternativeName>
        <fullName evidence="9">Alpha-(1-&gt;4)-glucan branching enzyme</fullName>
    </alternativeName>
    <alternativeName>
        <fullName evidence="9">Glycogen branching enzyme</fullName>
        <shortName evidence="9">BE</shortName>
    </alternativeName>
</protein>
<dbReference type="InterPro" id="IPR013783">
    <property type="entry name" value="Ig-like_fold"/>
</dbReference>
<comment type="catalytic activity">
    <reaction evidence="1 9">
        <text>Transfers a segment of a (1-&gt;4)-alpha-D-glucan chain to a primary hydroxy group in a similar glucan chain.</text>
        <dbReference type="EC" id="2.4.1.18"/>
    </reaction>
</comment>
<evidence type="ECO:0000256" key="5">
    <source>
        <dbReference type="ARBA" id="ARBA00022676"/>
    </source>
</evidence>
<evidence type="ECO:0000256" key="10">
    <source>
        <dbReference type="PIRSR" id="PIRSR000463-1"/>
    </source>
</evidence>
<dbReference type="Gene3D" id="3.20.20.80">
    <property type="entry name" value="Glycosidases"/>
    <property type="match status" value="1"/>
</dbReference>
<accession>A0A1M4XX26</accession>
<dbReference type="EMBL" id="FQUL01000047">
    <property type="protein sequence ID" value="SHE97906.1"/>
    <property type="molecule type" value="Genomic_DNA"/>
</dbReference>
<dbReference type="InterPro" id="IPR014756">
    <property type="entry name" value="Ig_E-set"/>
</dbReference>
<dbReference type="NCBIfam" id="NF003811">
    <property type="entry name" value="PRK05402.1"/>
    <property type="match status" value="1"/>
</dbReference>